<keyword evidence="13" id="KW-1185">Reference proteome</keyword>
<feature type="transmembrane region" description="Helical" evidence="11">
    <location>
        <begin position="40"/>
        <end position="61"/>
    </location>
</feature>
<organism evidence="12 13">
    <name type="scientific">Streptomyces buecherae</name>
    <dbReference type="NCBI Taxonomy" id="2763006"/>
    <lineage>
        <taxon>Bacteria</taxon>
        <taxon>Bacillati</taxon>
        <taxon>Actinomycetota</taxon>
        <taxon>Actinomycetes</taxon>
        <taxon>Kitasatosporales</taxon>
        <taxon>Streptomycetaceae</taxon>
        <taxon>Streptomyces</taxon>
    </lineage>
</organism>
<proteinExistence type="inferred from homology"/>
<dbReference type="AlphaFoldDB" id="A0A7H8NE11"/>
<evidence type="ECO:0000313" key="12">
    <source>
        <dbReference type="EMBL" id="QKW52717.1"/>
    </source>
</evidence>
<reference evidence="12 13" key="1">
    <citation type="submission" date="2020-06" db="EMBL/GenBank/DDBJ databases">
        <title>Genome mining for natural products.</title>
        <authorList>
            <person name="Zhang B."/>
            <person name="Shi J."/>
            <person name="Ge H."/>
        </authorList>
    </citation>
    <scope>NUCLEOTIDE SEQUENCE [LARGE SCALE GENOMIC DNA]</scope>
    <source>
        <strain evidence="12 13">NA00687</strain>
    </source>
</reference>
<dbReference type="Gene3D" id="3.30.2390.20">
    <property type="entry name" value="Type VII secretion system EccB, repeat 1 domain"/>
    <property type="match status" value="1"/>
</dbReference>
<feature type="compositionally biased region" description="Basic and acidic residues" evidence="10">
    <location>
        <begin position="469"/>
        <end position="483"/>
    </location>
</feature>
<dbReference type="NCBIfam" id="TIGR03919">
    <property type="entry name" value="T7SS_EccB"/>
    <property type="match status" value="1"/>
</dbReference>
<name>A0A7H8NE11_9ACTN</name>
<dbReference type="EMBL" id="CP054929">
    <property type="protein sequence ID" value="QKW52717.1"/>
    <property type="molecule type" value="Genomic_DNA"/>
</dbReference>
<keyword evidence="5" id="KW-0547">Nucleotide-binding</keyword>
<accession>A0A7H8NE11</accession>
<dbReference type="GO" id="GO:0005576">
    <property type="term" value="C:extracellular region"/>
    <property type="evidence" value="ECO:0007669"/>
    <property type="project" value="TreeGrafter"/>
</dbReference>
<sequence>MASRRDELNAYTFAKKRVVAAFLQPTPAGTEEGAPRALRAVLPGAIVGALILAGFGAWGMFKPKAPKGWDEPKTNVIIGSDSTTRYVVLETNGKAQLHPVLNLSSAKLLLKPDKGKVIKVDEKVLDNGKIPHGPTIGIPYAPDRLPDAGDAGKAKRWAVCEQPGGRGSTVQKATFVLADRETSKVEGTERLRGGQVMYVRAQNGARYLVDGKGSKYLIGGPDWRQRSKDYGSAYDKLLLRTLVGNRSAHPQSVTDDWLKTLSDGTPITFPHLPGTVATDAGIDGLSEEEGRVGMVLRAKTGTGPQHYVVLPGKVLPVSDFTAELLLSSPETDRLNQAGQARDVDAQAFSPEGAEDAFYGDRAWPQAKAVQVNSLGGESARDTVCSVLRDVKANGTTKLSTWAGQGFPATIAEGGSTTYVTPGTGLLYREIRGHQSTSGSLFLVTDTGLRYAVQTNNDSSSEESVIGTDGKPKKADEEGQREVDQARIRLGYRDVKPARVPIEWSSFLAKGPRLDTTAARQPQGA</sequence>
<evidence type="ECO:0000256" key="3">
    <source>
        <dbReference type="ARBA" id="ARBA00022475"/>
    </source>
</evidence>
<keyword evidence="3" id="KW-1003">Cell membrane</keyword>
<keyword evidence="9 11" id="KW-0472">Membrane</keyword>
<dbReference type="GO" id="GO:0005524">
    <property type="term" value="F:ATP binding"/>
    <property type="evidence" value="ECO:0007669"/>
    <property type="project" value="UniProtKB-KW"/>
</dbReference>
<keyword evidence="4 11" id="KW-0812">Transmembrane</keyword>
<evidence type="ECO:0000256" key="1">
    <source>
        <dbReference type="ARBA" id="ARBA00004162"/>
    </source>
</evidence>
<evidence type="ECO:0000256" key="5">
    <source>
        <dbReference type="ARBA" id="ARBA00022741"/>
    </source>
</evidence>
<keyword evidence="6" id="KW-0378">Hydrolase</keyword>
<dbReference type="InterPro" id="IPR042485">
    <property type="entry name" value="T7SS_EccB_R3"/>
</dbReference>
<dbReference type="Pfam" id="PF05108">
    <property type="entry name" value="T7SS_ESX1_EccB"/>
    <property type="match status" value="1"/>
</dbReference>
<evidence type="ECO:0000256" key="10">
    <source>
        <dbReference type="SAM" id="MobiDB-lite"/>
    </source>
</evidence>
<evidence type="ECO:0000256" key="8">
    <source>
        <dbReference type="ARBA" id="ARBA00022989"/>
    </source>
</evidence>
<dbReference type="InterPro" id="IPR044857">
    <property type="entry name" value="T7SS_EccB_R1"/>
</dbReference>
<dbReference type="PANTHER" id="PTHR40765">
    <property type="entry name" value="ESX-2 SECRETION SYSTEM ATPASE ECCB2"/>
    <property type="match status" value="1"/>
</dbReference>
<dbReference type="PANTHER" id="PTHR40765:SF2">
    <property type="entry name" value="ESX-2 SECRETION SYSTEM ATPASE ECCB2"/>
    <property type="match status" value="1"/>
</dbReference>
<protein>
    <submittedName>
        <fullName evidence="12">Type VII secretion protein EccB</fullName>
    </submittedName>
</protein>
<dbReference type="Proteomes" id="UP000509303">
    <property type="component" value="Chromosome"/>
</dbReference>
<dbReference type="RefSeq" id="WP_176164428.1">
    <property type="nucleotide sequence ID" value="NZ_CP054929.1"/>
</dbReference>
<dbReference type="GO" id="GO:0005886">
    <property type="term" value="C:plasma membrane"/>
    <property type="evidence" value="ECO:0007669"/>
    <property type="project" value="UniProtKB-SubCell"/>
</dbReference>
<evidence type="ECO:0000256" key="4">
    <source>
        <dbReference type="ARBA" id="ARBA00022692"/>
    </source>
</evidence>
<keyword evidence="7" id="KW-0067">ATP-binding</keyword>
<evidence type="ECO:0000256" key="2">
    <source>
        <dbReference type="ARBA" id="ARBA00008149"/>
    </source>
</evidence>
<evidence type="ECO:0000256" key="7">
    <source>
        <dbReference type="ARBA" id="ARBA00022840"/>
    </source>
</evidence>
<keyword evidence="8 11" id="KW-1133">Transmembrane helix</keyword>
<evidence type="ECO:0000313" key="13">
    <source>
        <dbReference type="Proteomes" id="UP000509303"/>
    </source>
</evidence>
<dbReference type="InterPro" id="IPR007795">
    <property type="entry name" value="T7SS_EccB"/>
</dbReference>
<evidence type="ECO:0000256" key="6">
    <source>
        <dbReference type="ARBA" id="ARBA00022801"/>
    </source>
</evidence>
<feature type="region of interest" description="Disordered" evidence="10">
    <location>
        <begin position="454"/>
        <end position="483"/>
    </location>
</feature>
<evidence type="ECO:0000256" key="11">
    <source>
        <dbReference type="SAM" id="Phobius"/>
    </source>
</evidence>
<gene>
    <name evidence="12" type="primary">eccB</name>
    <name evidence="12" type="ORF">HUT08_27820</name>
</gene>
<comment type="subcellular location">
    <subcellularLocation>
        <location evidence="1">Cell membrane</location>
        <topology evidence="1">Single-pass membrane protein</topology>
    </subcellularLocation>
</comment>
<evidence type="ECO:0000256" key="9">
    <source>
        <dbReference type="ARBA" id="ARBA00023136"/>
    </source>
</evidence>
<comment type="similarity">
    <text evidence="2">Belongs to the EccB family.</text>
</comment>
<dbReference type="Gene3D" id="2.40.50.910">
    <property type="entry name" value="Type VII secretion system EccB, repeat 3 domain"/>
    <property type="match status" value="1"/>
</dbReference>
<dbReference type="GO" id="GO:0016787">
    <property type="term" value="F:hydrolase activity"/>
    <property type="evidence" value="ECO:0007669"/>
    <property type="project" value="UniProtKB-KW"/>
</dbReference>